<keyword evidence="2" id="KW-0805">Transcription regulation</keyword>
<dbReference type="EMBL" id="FOSQ01000002">
    <property type="protein sequence ID" value="SFK39128.1"/>
    <property type="molecule type" value="Genomic_DNA"/>
</dbReference>
<evidence type="ECO:0000256" key="3">
    <source>
        <dbReference type="ARBA" id="ARBA00023125"/>
    </source>
</evidence>
<dbReference type="InterPro" id="IPR005119">
    <property type="entry name" value="LysR_subst-bd"/>
</dbReference>
<evidence type="ECO:0000313" key="7">
    <source>
        <dbReference type="EMBL" id="SFK39128.1"/>
    </source>
</evidence>
<reference evidence="7 8" key="1">
    <citation type="submission" date="2016-10" db="EMBL/GenBank/DDBJ databases">
        <authorList>
            <person name="de Groot N.N."/>
        </authorList>
    </citation>
    <scope>NUCLEOTIDE SEQUENCE [LARGE SCALE GENOMIC DNA]</scope>
    <source>
        <strain evidence="7 8">DSM 19981</strain>
    </source>
</reference>
<dbReference type="InterPro" id="IPR036390">
    <property type="entry name" value="WH_DNA-bd_sf"/>
</dbReference>
<dbReference type="PRINTS" id="PR00039">
    <property type="entry name" value="HTHLYSR"/>
</dbReference>
<keyword evidence="3 7" id="KW-0238">DNA-binding</keyword>
<dbReference type="GO" id="GO:0003700">
    <property type="term" value="F:DNA-binding transcription factor activity"/>
    <property type="evidence" value="ECO:0007669"/>
    <property type="project" value="InterPro"/>
</dbReference>
<dbReference type="Pfam" id="PF00126">
    <property type="entry name" value="HTH_1"/>
    <property type="match status" value="1"/>
</dbReference>
<dbReference type="FunFam" id="1.10.10.10:FF:000001">
    <property type="entry name" value="LysR family transcriptional regulator"/>
    <property type="match status" value="1"/>
</dbReference>
<dbReference type="SUPFAM" id="SSF46785">
    <property type="entry name" value="Winged helix' DNA-binding domain"/>
    <property type="match status" value="1"/>
</dbReference>
<evidence type="ECO:0000256" key="4">
    <source>
        <dbReference type="ARBA" id="ARBA00023159"/>
    </source>
</evidence>
<dbReference type="PANTHER" id="PTHR30293">
    <property type="entry name" value="TRANSCRIPTIONAL REGULATORY PROTEIN NAC-RELATED"/>
    <property type="match status" value="1"/>
</dbReference>
<dbReference type="Proteomes" id="UP000199473">
    <property type="component" value="Unassembled WGS sequence"/>
</dbReference>
<keyword evidence="5" id="KW-0804">Transcription</keyword>
<comment type="similarity">
    <text evidence="1">Belongs to the LysR transcriptional regulatory family.</text>
</comment>
<dbReference type="InterPro" id="IPR000847">
    <property type="entry name" value="LysR_HTH_N"/>
</dbReference>
<dbReference type="InterPro" id="IPR036388">
    <property type="entry name" value="WH-like_DNA-bd_sf"/>
</dbReference>
<organism evidence="7 8">
    <name type="scientific">Falsiroseomonas stagni DSM 19981</name>
    <dbReference type="NCBI Taxonomy" id="1123062"/>
    <lineage>
        <taxon>Bacteria</taxon>
        <taxon>Pseudomonadati</taxon>
        <taxon>Pseudomonadota</taxon>
        <taxon>Alphaproteobacteria</taxon>
        <taxon>Acetobacterales</taxon>
        <taxon>Roseomonadaceae</taxon>
        <taxon>Falsiroseomonas</taxon>
    </lineage>
</organism>
<dbReference type="Pfam" id="PF03466">
    <property type="entry name" value="LysR_substrate"/>
    <property type="match status" value="1"/>
</dbReference>
<protein>
    <submittedName>
        <fullName evidence="7">DNA-binding transcriptional regulator, LysR family</fullName>
    </submittedName>
</protein>
<dbReference type="PANTHER" id="PTHR30293:SF0">
    <property type="entry name" value="NITROGEN ASSIMILATION REGULATORY PROTEIN NAC"/>
    <property type="match status" value="1"/>
</dbReference>
<dbReference type="SUPFAM" id="SSF53850">
    <property type="entry name" value="Periplasmic binding protein-like II"/>
    <property type="match status" value="1"/>
</dbReference>
<keyword evidence="8" id="KW-1185">Reference proteome</keyword>
<name>A0A1I3Z4V0_9PROT</name>
<dbReference type="PROSITE" id="PS50931">
    <property type="entry name" value="HTH_LYSR"/>
    <property type="match status" value="1"/>
</dbReference>
<dbReference type="AlphaFoldDB" id="A0A1I3Z4V0"/>
<dbReference type="RefSeq" id="WP_175533802.1">
    <property type="nucleotide sequence ID" value="NZ_FOSQ01000002.1"/>
</dbReference>
<feature type="domain" description="HTH lysR-type" evidence="6">
    <location>
        <begin position="1"/>
        <end position="58"/>
    </location>
</feature>
<dbReference type="GO" id="GO:2000142">
    <property type="term" value="P:regulation of DNA-templated transcription initiation"/>
    <property type="evidence" value="ECO:0007669"/>
    <property type="project" value="TreeGrafter"/>
</dbReference>
<keyword evidence="4" id="KW-0010">Activator</keyword>
<proteinExistence type="inferred from homology"/>
<evidence type="ECO:0000313" key="8">
    <source>
        <dbReference type="Proteomes" id="UP000199473"/>
    </source>
</evidence>
<dbReference type="Gene3D" id="1.10.10.10">
    <property type="entry name" value="Winged helix-like DNA-binding domain superfamily/Winged helix DNA-binding domain"/>
    <property type="match status" value="1"/>
</dbReference>
<evidence type="ECO:0000256" key="2">
    <source>
        <dbReference type="ARBA" id="ARBA00023015"/>
    </source>
</evidence>
<dbReference type="Gene3D" id="3.40.190.290">
    <property type="match status" value="1"/>
</dbReference>
<evidence type="ECO:0000256" key="1">
    <source>
        <dbReference type="ARBA" id="ARBA00009437"/>
    </source>
</evidence>
<evidence type="ECO:0000259" key="6">
    <source>
        <dbReference type="PROSITE" id="PS50931"/>
    </source>
</evidence>
<gene>
    <name evidence="7" type="ORF">SAMN02745775_102170</name>
</gene>
<evidence type="ECO:0000256" key="5">
    <source>
        <dbReference type="ARBA" id="ARBA00023163"/>
    </source>
</evidence>
<sequence>MDLRQLNTFVQVAELGSLSRASDRLRIAQPALSRQIRLLEEELRVPLFTRHGRGMVLTAAGERLRTRAASILRDVEETRAGLMEEAGAVRGRVIFGMPPTVGAVVANRLVERFLTAHPEVKLRVVQAFSGYLLEWLQGGEVDIAVVYAGARAAGVRASPLLVETLCFVTASGQVPSPHHGIGFAAVAAHRLILPGPQHGLRLLVEAEAERRGLSLEVAVEADDLTVLKGLVLRGLGATILPRAAVHEEVEAGRLHAAPIIDPHLSRKLVVAEPLGRQPGNAVRRFAEMLREEVSAMVESGVWDGQLIAADTKPA</sequence>
<dbReference type="STRING" id="1123062.SAMN02745775_102170"/>
<accession>A0A1I3Z4V0</accession>
<dbReference type="GO" id="GO:0003677">
    <property type="term" value="F:DNA binding"/>
    <property type="evidence" value="ECO:0007669"/>
    <property type="project" value="UniProtKB-KW"/>
</dbReference>